<keyword evidence="2" id="KW-1185">Reference proteome</keyword>
<sequence length="564" mass="64008">MPGHAEDTELRLTLQDGIETNIARQRPPPERKTLRSNVHWKVEFESVHYFPRVMSYYGISHNHKDGSTIRKALYKCGVVYEDRCLTLCALIEVVPWYESIFRATTGMKDGRNWQIISNALKKGAAQNALTNSPYPNFPNYTPRGWVDIDPETRIIRIQKIAKEMMKQFSLSQEVQEAIPIEELWKAVGATCAPAARLKALDSLPLQSAQHNTRLEAMWGAVHLLSSIQKTNPKMVVVAVYSTTMAKAPRNTARKSTGGKAPRNQACFWSNWRLSHTPPSPPPPPPLPHRLRYLVVLPGATNNVRPSFCLATQELLADVPRLTHHEISILKGQFTCKGNNLRLKRGFFEDNERAFLDQNVLRYKDSVEGGYAADFCDEVWEVFCHSWPHSWTVRFGAVGPITRYFQVLLKLEAVCDVAVRNERGLQGYKDTSLTLSNFRWLSTHIRGIPREAALACGALANPFVFVTVETQIRQRTHQQIEFGPNNTLFCLEYYGAEILPAERKHWWAGLGGSGIIYEKDWLMLCDLILAQPLYKSILCAALGLKKEGRNWKIPCNTMTQHTIIV</sequence>
<name>A0A0D7ASC7_9AGAR</name>
<accession>A0A0D7ASC7</accession>
<protein>
    <submittedName>
        <fullName evidence="1">Uncharacterized protein</fullName>
    </submittedName>
</protein>
<evidence type="ECO:0000313" key="1">
    <source>
        <dbReference type="EMBL" id="KIY61137.1"/>
    </source>
</evidence>
<gene>
    <name evidence="1" type="ORF">CYLTODRAFT_415644</name>
</gene>
<dbReference type="AlphaFoldDB" id="A0A0D7ASC7"/>
<dbReference type="Proteomes" id="UP000054007">
    <property type="component" value="Unassembled WGS sequence"/>
</dbReference>
<proteinExistence type="predicted"/>
<organism evidence="1 2">
    <name type="scientific">Cylindrobasidium torrendii FP15055 ss-10</name>
    <dbReference type="NCBI Taxonomy" id="1314674"/>
    <lineage>
        <taxon>Eukaryota</taxon>
        <taxon>Fungi</taxon>
        <taxon>Dikarya</taxon>
        <taxon>Basidiomycota</taxon>
        <taxon>Agaricomycotina</taxon>
        <taxon>Agaricomycetes</taxon>
        <taxon>Agaricomycetidae</taxon>
        <taxon>Agaricales</taxon>
        <taxon>Marasmiineae</taxon>
        <taxon>Physalacriaceae</taxon>
        <taxon>Cylindrobasidium</taxon>
    </lineage>
</organism>
<evidence type="ECO:0000313" key="2">
    <source>
        <dbReference type="Proteomes" id="UP000054007"/>
    </source>
</evidence>
<reference evidence="1 2" key="1">
    <citation type="journal article" date="2015" name="Fungal Genet. Biol.">
        <title>Evolution of novel wood decay mechanisms in Agaricales revealed by the genome sequences of Fistulina hepatica and Cylindrobasidium torrendii.</title>
        <authorList>
            <person name="Floudas D."/>
            <person name="Held B.W."/>
            <person name="Riley R."/>
            <person name="Nagy L.G."/>
            <person name="Koehler G."/>
            <person name="Ransdell A.S."/>
            <person name="Younus H."/>
            <person name="Chow J."/>
            <person name="Chiniquy J."/>
            <person name="Lipzen A."/>
            <person name="Tritt A."/>
            <person name="Sun H."/>
            <person name="Haridas S."/>
            <person name="LaButti K."/>
            <person name="Ohm R.A."/>
            <person name="Kues U."/>
            <person name="Blanchette R.A."/>
            <person name="Grigoriev I.V."/>
            <person name="Minto R.E."/>
            <person name="Hibbett D.S."/>
        </authorList>
    </citation>
    <scope>NUCLEOTIDE SEQUENCE [LARGE SCALE GENOMIC DNA]</scope>
    <source>
        <strain evidence="1 2">FP15055 ss-10</strain>
    </source>
</reference>
<dbReference type="EMBL" id="KN881036">
    <property type="protein sequence ID" value="KIY61137.1"/>
    <property type="molecule type" value="Genomic_DNA"/>
</dbReference>